<dbReference type="SMART" id="SM00563">
    <property type="entry name" value="PlsC"/>
    <property type="match status" value="1"/>
</dbReference>
<dbReference type="SUPFAM" id="SSF69593">
    <property type="entry name" value="Glycerol-3-phosphate (1)-acyltransferase"/>
    <property type="match status" value="1"/>
</dbReference>
<dbReference type="Proteomes" id="UP000233398">
    <property type="component" value="Unassembled WGS sequence"/>
</dbReference>
<dbReference type="OrthoDB" id="152799at2"/>
<evidence type="ECO:0000256" key="2">
    <source>
        <dbReference type="ARBA" id="ARBA00022679"/>
    </source>
</evidence>
<dbReference type="CDD" id="cd06551">
    <property type="entry name" value="LPLAT"/>
    <property type="match status" value="1"/>
</dbReference>
<gene>
    <name evidence="5" type="ORF">CWD77_05465</name>
</gene>
<dbReference type="Pfam" id="PF01553">
    <property type="entry name" value="Acyltransferase"/>
    <property type="match status" value="1"/>
</dbReference>
<dbReference type="PANTHER" id="PTHR10434">
    <property type="entry name" value="1-ACYL-SN-GLYCEROL-3-PHOSPHATE ACYLTRANSFERASE"/>
    <property type="match status" value="1"/>
</dbReference>
<dbReference type="PANTHER" id="PTHR10434:SF11">
    <property type="entry name" value="1-ACYL-SN-GLYCEROL-3-PHOSPHATE ACYLTRANSFERASE"/>
    <property type="match status" value="1"/>
</dbReference>
<dbReference type="GO" id="GO:0006654">
    <property type="term" value="P:phosphatidic acid biosynthetic process"/>
    <property type="evidence" value="ECO:0007669"/>
    <property type="project" value="TreeGrafter"/>
</dbReference>
<dbReference type="GO" id="GO:0003841">
    <property type="term" value="F:1-acylglycerol-3-phosphate O-acyltransferase activity"/>
    <property type="evidence" value="ECO:0007669"/>
    <property type="project" value="TreeGrafter"/>
</dbReference>
<keyword evidence="3" id="KW-0012">Acyltransferase</keyword>
<reference evidence="5 6" key="1">
    <citation type="submission" date="2017-11" db="EMBL/GenBank/DDBJ databases">
        <title>Rhodohalobacter 15182 sp. nov., isolated from a salt lake.</title>
        <authorList>
            <person name="Han S."/>
        </authorList>
    </citation>
    <scope>NUCLEOTIDE SEQUENCE [LARGE SCALE GENOMIC DNA]</scope>
    <source>
        <strain evidence="5 6">15182</strain>
    </source>
</reference>
<evidence type="ECO:0000313" key="6">
    <source>
        <dbReference type="Proteomes" id="UP000233398"/>
    </source>
</evidence>
<dbReference type="InterPro" id="IPR002123">
    <property type="entry name" value="Plipid/glycerol_acylTrfase"/>
</dbReference>
<keyword evidence="6" id="KW-1185">Reference proteome</keyword>
<protein>
    <recommendedName>
        <fullName evidence="4">Phospholipid/glycerol acyltransferase domain-containing protein</fullName>
    </recommendedName>
</protein>
<organism evidence="5 6">
    <name type="scientific">Rhodohalobacter barkolensis</name>
    <dbReference type="NCBI Taxonomy" id="2053187"/>
    <lineage>
        <taxon>Bacteria</taxon>
        <taxon>Pseudomonadati</taxon>
        <taxon>Balneolota</taxon>
        <taxon>Balneolia</taxon>
        <taxon>Balneolales</taxon>
        <taxon>Balneolaceae</taxon>
        <taxon>Rhodohalobacter</taxon>
    </lineage>
</organism>
<evidence type="ECO:0000256" key="1">
    <source>
        <dbReference type="ARBA" id="ARBA00005189"/>
    </source>
</evidence>
<keyword evidence="2" id="KW-0808">Transferase</keyword>
<proteinExistence type="predicted"/>
<comment type="caution">
    <text evidence="5">The sequence shown here is derived from an EMBL/GenBank/DDBJ whole genome shotgun (WGS) entry which is preliminary data.</text>
</comment>
<dbReference type="GO" id="GO:0005886">
    <property type="term" value="C:plasma membrane"/>
    <property type="evidence" value="ECO:0007669"/>
    <property type="project" value="TreeGrafter"/>
</dbReference>
<accession>A0A2N0VMD5</accession>
<evidence type="ECO:0000313" key="5">
    <source>
        <dbReference type="EMBL" id="PKD45377.1"/>
    </source>
</evidence>
<evidence type="ECO:0000256" key="3">
    <source>
        <dbReference type="ARBA" id="ARBA00023315"/>
    </source>
</evidence>
<sequence>MFDLYVRNLFWRRFKNIAIDQEYQPGEDSKTIYYLNHTSWWDGLIPLLLNQKIFKQKARALMEDKQMRDHKFFSRIGAFSVNLEEPRAALKSMRYAVDSMKRQNSSLFIYPEGKIVPYSTQKPNFQKGLGWIASRTPEADVVPVGIYIHTARHDKPELFIKVGPSVKFSAESTADELKLLFEKSLQDILINLQEKSHTAPQQFKQL</sequence>
<dbReference type="AlphaFoldDB" id="A0A2N0VMD5"/>
<name>A0A2N0VMD5_9BACT</name>
<evidence type="ECO:0000259" key="4">
    <source>
        <dbReference type="SMART" id="SM00563"/>
    </source>
</evidence>
<comment type="pathway">
    <text evidence="1">Lipid metabolism.</text>
</comment>
<dbReference type="EMBL" id="PISP01000001">
    <property type="protein sequence ID" value="PKD45377.1"/>
    <property type="molecule type" value="Genomic_DNA"/>
</dbReference>
<feature type="domain" description="Phospholipid/glycerol acyltransferase" evidence="4">
    <location>
        <begin position="31"/>
        <end position="149"/>
    </location>
</feature>